<keyword evidence="2" id="KW-1185">Reference proteome</keyword>
<dbReference type="EMBL" id="CABFMQ020000087">
    <property type="protein sequence ID" value="VTZ51062.1"/>
    <property type="molecule type" value="Genomic_DNA"/>
</dbReference>
<name>A0A8B6MAD3_METTU</name>
<gene>
    <name evidence="1" type="ORF">MPC4_30246</name>
</gene>
<proteinExistence type="predicted"/>
<evidence type="ECO:0000313" key="2">
    <source>
        <dbReference type="Proteomes" id="UP000485880"/>
    </source>
</evidence>
<protein>
    <submittedName>
        <fullName evidence="1">Uncharacterized protein</fullName>
    </submittedName>
</protein>
<dbReference type="Proteomes" id="UP000485880">
    <property type="component" value="Unassembled WGS sequence"/>
</dbReference>
<sequence>MRTGRRAEGLPLAARGNALGDFDLIIFDHLIGEKLFAGLPQHSFGRAMIGGVELHVEDLALPHAFDPIDMERLQRAFNGLALRIEDPVSESDDDPGFHCCLSL</sequence>
<comment type="caution">
    <text evidence="1">The sequence shown here is derived from an EMBL/GenBank/DDBJ whole genome shotgun (WGS) entry which is preliminary data.</text>
</comment>
<accession>A0A8B6MAD3</accession>
<reference evidence="1 2" key="1">
    <citation type="submission" date="2019-05" db="EMBL/GenBank/DDBJ databases">
        <authorList>
            <person name="Farhan Ul Haque M."/>
        </authorList>
    </citation>
    <scope>NUCLEOTIDE SEQUENCE [LARGE SCALE GENOMIC DNA]</scope>
    <source>
        <strain evidence="1">2</strain>
    </source>
</reference>
<evidence type="ECO:0000313" key="1">
    <source>
        <dbReference type="EMBL" id="VTZ51062.1"/>
    </source>
</evidence>
<organism evidence="1 2">
    <name type="scientific">Methylocella tundrae</name>
    <dbReference type="NCBI Taxonomy" id="227605"/>
    <lineage>
        <taxon>Bacteria</taxon>
        <taxon>Pseudomonadati</taxon>
        <taxon>Pseudomonadota</taxon>
        <taxon>Alphaproteobacteria</taxon>
        <taxon>Hyphomicrobiales</taxon>
        <taxon>Beijerinckiaceae</taxon>
        <taxon>Methylocella</taxon>
    </lineage>
</organism>
<dbReference type="AlphaFoldDB" id="A0A8B6MAD3"/>